<keyword evidence="2" id="KW-1185">Reference proteome</keyword>
<reference evidence="2" key="1">
    <citation type="journal article" date="2022" name="Mol. Ecol. Resour.">
        <title>The genomes of chicory, endive, great burdock and yacon provide insights into Asteraceae palaeo-polyploidization history and plant inulin production.</title>
        <authorList>
            <person name="Fan W."/>
            <person name="Wang S."/>
            <person name="Wang H."/>
            <person name="Wang A."/>
            <person name="Jiang F."/>
            <person name="Liu H."/>
            <person name="Zhao H."/>
            <person name="Xu D."/>
            <person name="Zhang Y."/>
        </authorList>
    </citation>
    <scope>NUCLEOTIDE SEQUENCE [LARGE SCALE GENOMIC DNA]</scope>
    <source>
        <strain evidence="2">cv. Yunnan</strain>
    </source>
</reference>
<protein>
    <submittedName>
        <fullName evidence="1">Uncharacterized protein</fullName>
    </submittedName>
</protein>
<dbReference type="Proteomes" id="UP001056120">
    <property type="component" value="Linkage Group LG08"/>
</dbReference>
<evidence type="ECO:0000313" key="1">
    <source>
        <dbReference type="EMBL" id="KAI3807240.1"/>
    </source>
</evidence>
<sequence length="217" mass="23317">MTHVINCLELHLIQHTQLPDLERLSALLSATTFDWIVITSPESALVFLDAWKAAGSPSVKVAVVGASTASIFDEATVSFKKLIDIAFVPSKEEGLSKRGFHVIRLNTYTTETVQHVDQMIWEQALSASVIAVASPSAIRSWVNLVSGSDWWCGSVACIGETTASAAIRMGLRNVYYPSRPGPQGIIVANADQQNGLNPMQEKAKGACLGLVVHSPMG</sequence>
<proteinExistence type="predicted"/>
<name>A0ACB9IGW2_9ASTR</name>
<dbReference type="EMBL" id="CM042025">
    <property type="protein sequence ID" value="KAI3807240.1"/>
    <property type="molecule type" value="Genomic_DNA"/>
</dbReference>
<accession>A0ACB9IGW2</accession>
<comment type="caution">
    <text evidence="1">The sequence shown here is derived from an EMBL/GenBank/DDBJ whole genome shotgun (WGS) entry which is preliminary data.</text>
</comment>
<evidence type="ECO:0000313" key="2">
    <source>
        <dbReference type="Proteomes" id="UP001056120"/>
    </source>
</evidence>
<organism evidence="1 2">
    <name type="scientific">Smallanthus sonchifolius</name>
    <dbReference type="NCBI Taxonomy" id="185202"/>
    <lineage>
        <taxon>Eukaryota</taxon>
        <taxon>Viridiplantae</taxon>
        <taxon>Streptophyta</taxon>
        <taxon>Embryophyta</taxon>
        <taxon>Tracheophyta</taxon>
        <taxon>Spermatophyta</taxon>
        <taxon>Magnoliopsida</taxon>
        <taxon>eudicotyledons</taxon>
        <taxon>Gunneridae</taxon>
        <taxon>Pentapetalae</taxon>
        <taxon>asterids</taxon>
        <taxon>campanulids</taxon>
        <taxon>Asterales</taxon>
        <taxon>Asteraceae</taxon>
        <taxon>Asteroideae</taxon>
        <taxon>Heliantheae alliance</taxon>
        <taxon>Millerieae</taxon>
        <taxon>Smallanthus</taxon>
    </lineage>
</organism>
<reference evidence="1 2" key="2">
    <citation type="journal article" date="2022" name="Mol. Ecol. Resour.">
        <title>The genomes of chicory, endive, great burdock and yacon provide insights into Asteraceae paleo-polyploidization history and plant inulin production.</title>
        <authorList>
            <person name="Fan W."/>
            <person name="Wang S."/>
            <person name="Wang H."/>
            <person name="Wang A."/>
            <person name="Jiang F."/>
            <person name="Liu H."/>
            <person name="Zhao H."/>
            <person name="Xu D."/>
            <person name="Zhang Y."/>
        </authorList>
    </citation>
    <scope>NUCLEOTIDE SEQUENCE [LARGE SCALE GENOMIC DNA]</scope>
    <source>
        <strain evidence="2">cv. Yunnan</strain>
        <tissue evidence="1">Leaves</tissue>
    </source>
</reference>
<gene>
    <name evidence="1" type="ORF">L1987_23165</name>
</gene>